<dbReference type="GO" id="GO:0008081">
    <property type="term" value="F:phosphoric diester hydrolase activity"/>
    <property type="evidence" value="ECO:0007669"/>
    <property type="project" value="UniProtKB-UniRule"/>
</dbReference>
<dbReference type="RefSeq" id="WP_145264631.1">
    <property type="nucleotide sequence ID" value="NZ_CP036316.1"/>
</dbReference>
<evidence type="ECO:0000313" key="9">
    <source>
        <dbReference type="Proteomes" id="UP000319976"/>
    </source>
</evidence>
<evidence type="ECO:0000259" key="7">
    <source>
        <dbReference type="PROSITE" id="PS51671"/>
    </source>
</evidence>
<evidence type="ECO:0000256" key="3">
    <source>
        <dbReference type="ARBA" id="ARBA00022801"/>
    </source>
</evidence>
<dbReference type="PANTHER" id="PTHR47320">
    <property type="entry name" value="BIFUNCTIONAL URIDYLYLTRANSFERASE/URIDYLYL-REMOVING ENZYME"/>
    <property type="match status" value="1"/>
</dbReference>
<dbReference type="OrthoDB" id="9758038at2"/>
<dbReference type="InterPro" id="IPR043519">
    <property type="entry name" value="NT_sf"/>
</dbReference>
<dbReference type="PROSITE" id="PS51671">
    <property type="entry name" value="ACT"/>
    <property type="match status" value="1"/>
</dbReference>
<dbReference type="SUPFAM" id="SSF81301">
    <property type="entry name" value="Nucleotidyltransferase"/>
    <property type="match status" value="1"/>
</dbReference>
<comment type="domain">
    <text evidence="6">Has four distinct domains: an N-terminal nucleotidyltransferase (NT) domain responsible for UTase activity, a central HD domain that encodes UR activity, and two C-terminal ACT domains that seem to have a role in glutamine sensing.</text>
</comment>
<keyword evidence="5 6" id="KW-0511">Multifunctional enzyme</keyword>
<proteinExistence type="inferred from homology"/>
<gene>
    <name evidence="6 8" type="primary">glnD</name>
    <name evidence="8" type="ORF">V22_32000</name>
</gene>
<evidence type="ECO:0000256" key="1">
    <source>
        <dbReference type="ARBA" id="ARBA00022679"/>
    </source>
</evidence>
<sequence length="897" mass="101786">MSSSPPIPPIPDHREFPPVIRGLFAELEKLRSGPASGIHLAAKTASYFEEVILRLHLEVLEDYPEQIRKQVEANSAIVLVGGSGRGEMVPFSDCDILFLHNSSVPQEYVEITSEVIRKLWDEGVRVGSSVRTVSETCQIGKEDIQVASSVVEARLLTGSLPLYQRLRSRFTDRVIRRRLPRFISDCVEARKNEREHHGGSPSILQPNVKRSPGGLRDIHLLRWVGYACHGSAAFDQLLGHGALSREDHRVIIEALDRLLMIRINLHMFAGREHDLLVKEDQMRIAEEWGVQPRLGMMPVEVFMQDYFLMATQVEEIVNRFVDRHRSRGFLNKIIHTMLKRRVGKIFLLSPKRIDVLPRAKERLLKSPELILEMYLFVARDGVRLPARLEVAIRNSVPDFPERVSSECSRLFQLLLDTPDHLGKALRLMLRTNVLQYLVPQFAHARCLIQFNQYHSYTVDEHTFFTIEAACNFLSDPGPVGMVRRNLGSATILNLALLIHDVGKGYDEDHSEVGRRIAEDVAERLHLPKPEAERLAFLVHKHLLMVHLAFRRNVTEPGVLLQFTQDVGNPQTLKELYVLSASDLSGVGPEVWTEWKAELLSILYDEAMHVLSGHRPRSDQKRIEDLRQKIAEKFAQQSPMAKISTVNEWAENELKGLSPQYLANVSETQILDDLATLDNLPEEGVSVMGEYDPDTLTTVYRVIAKPVLNEGCFTAAAGVLAAKRMQIVDAVIETTASGMAIDRYRVMDEDFENEVPKWRIAEVERLLRSAILGELAIPKLFRRHQRFGEEEATVPITVVPTQVRTDTSTSESCTIIDVFAHDRRGLLYTIATTLKELNVSVELAKISTHLDQVVDVFYITDSENKKITDESHLRHISAAVSIAVDRFWLDGYREFITE</sequence>
<dbReference type="InterPro" id="IPR010043">
    <property type="entry name" value="UTase/UR"/>
</dbReference>
<dbReference type="EC" id="2.7.7.59" evidence="6"/>
<comment type="activity regulation">
    <text evidence="6">Uridylyltransferase (UTase) activity is inhibited by glutamine, while glutamine activates uridylyl-removing (UR) activity.</text>
</comment>
<dbReference type="AlphaFoldDB" id="A0A517TC33"/>
<comment type="catalytic activity">
    <reaction evidence="6">
        <text>[protein-PII]-L-tyrosine + UTP = [protein-PII]-uridylyl-L-tyrosine + diphosphate</text>
        <dbReference type="Rhea" id="RHEA:13673"/>
        <dbReference type="Rhea" id="RHEA-COMP:12147"/>
        <dbReference type="Rhea" id="RHEA-COMP:12148"/>
        <dbReference type="ChEBI" id="CHEBI:33019"/>
        <dbReference type="ChEBI" id="CHEBI:46398"/>
        <dbReference type="ChEBI" id="CHEBI:46858"/>
        <dbReference type="ChEBI" id="CHEBI:90602"/>
        <dbReference type="EC" id="2.7.7.59"/>
    </reaction>
</comment>
<dbReference type="InterPro" id="IPR013546">
    <property type="entry name" value="PII_UdlTrfase/GS_AdlTrfase"/>
</dbReference>
<comment type="similarity">
    <text evidence="6">Belongs to the GlnD family.</text>
</comment>
<keyword evidence="2 6" id="KW-0548">Nucleotidyltransferase</keyword>
<feature type="region of interest" description="Uridylyltransferase" evidence="6">
    <location>
        <begin position="1"/>
        <end position="341"/>
    </location>
</feature>
<name>A0A517TC33_9PLAN</name>
<dbReference type="PIRSF" id="PIRSF006288">
    <property type="entry name" value="PII_uridyltransf"/>
    <property type="match status" value="1"/>
</dbReference>
<reference evidence="8 9" key="1">
    <citation type="submission" date="2019-02" db="EMBL/GenBank/DDBJ databases">
        <title>Deep-cultivation of Planctomycetes and their phenomic and genomic characterization uncovers novel biology.</title>
        <authorList>
            <person name="Wiegand S."/>
            <person name="Jogler M."/>
            <person name="Boedeker C."/>
            <person name="Pinto D."/>
            <person name="Vollmers J."/>
            <person name="Rivas-Marin E."/>
            <person name="Kohn T."/>
            <person name="Peeters S.H."/>
            <person name="Heuer A."/>
            <person name="Rast P."/>
            <person name="Oberbeckmann S."/>
            <person name="Bunk B."/>
            <person name="Jeske O."/>
            <person name="Meyerdierks A."/>
            <person name="Storesund J.E."/>
            <person name="Kallscheuer N."/>
            <person name="Luecker S."/>
            <person name="Lage O.M."/>
            <person name="Pohl T."/>
            <person name="Merkel B.J."/>
            <person name="Hornburger P."/>
            <person name="Mueller R.-W."/>
            <person name="Bruemmer F."/>
            <person name="Labrenz M."/>
            <person name="Spormann A.M."/>
            <person name="Op den Camp H."/>
            <person name="Overmann J."/>
            <person name="Amann R."/>
            <person name="Jetten M.S.M."/>
            <person name="Mascher T."/>
            <person name="Medema M.H."/>
            <person name="Devos D.P."/>
            <person name="Kaster A.-K."/>
            <person name="Ovreas L."/>
            <person name="Rohde M."/>
            <person name="Galperin M.Y."/>
            <person name="Jogler C."/>
        </authorList>
    </citation>
    <scope>NUCLEOTIDE SEQUENCE [LARGE SCALE GENOMIC DNA]</scope>
    <source>
        <strain evidence="8 9">V22</strain>
    </source>
</reference>
<dbReference type="Pfam" id="PF01909">
    <property type="entry name" value="NTP_transf_2"/>
    <property type="match status" value="1"/>
</dbReference>
<keyword evidence="9" id="KW-1185">Reference proteome</keyword>
<comment type="function">
    <text evidence="6">Modifies, by uridylylation and deuridylylation, the PII regulatory proteins (GlnB and homologs), in response to the nitrogen status of the cell that GlnD senses through the glutamine level. Under low glutamine levels, catalyzes the conversion of the PII proteins and UTP to PII-UMP and PPi, while under higher glutamine levels, GlnD hydrolyzes PII-UMP to PII and UMP (deuridylylation). Thus, controls uridylylation state and activity of the PII proteins, and plays an important role in the regulation of nitrogen metabolism.</text>
</comment>
<dbReference type="Pfam" id="PF01966">
    <property type="entry name" value="HD"/>
    <property type="match status" value="1"/>
</dbReference>
<evidence type="ECO:0000256" key="4">
    <source>
        <dbReference type="ARBA" id="ARBA00022842"/>
    </source>
</evidence>
<evidence type="ECO:0000313" key="8">
    <source>
        <dbReference type="EMBL" id="QDT65937.1"/>
    </source>
</evidence>
<dbReference type="InterPro" id="IPR006674">
    <property type="entry name" value="HD_domain"/>
</dbReference>
<dbReference type="CDD" id="cd04899">
    <property type="entry name" value="ACT_ACR-UUR-like_2"/>
    <property type="match status" value="1"/>
</dbReference>
<feature type="domain" description="ACT" evidence="7">
    <location>
        <begin position="814"/>
        <end position="894"/>
    </location>
</feature>
<evidence type="ECO:0000256" key="5">
    <source>
        <dbReference type="ARBA" id="ARBA00023268"/>
    </source>
</evidence>
<dbReference type="EMBL" id="CP036316">
    <property type="protein sequence ID" value="QDT65937.1"/>
    <property type="molecule type" value="Genomic_DNA"/>
</dbReference>
<organism evidence="8 9">
    <name type="scientific">Calycomorphotria hydatis</name>
    <dbReference type="NCBI Taxonomy" id="2528027"/>
    <lineage>
        <taxon>Bacteria</taxon>
        <taxon>Pseudomonadati</taxon>
        <taxon>Planctomycetota</taxon>
        <taxon>Planctomycetia</taxon>
        <taxon>Planctomycetales</taxon>
        <taxon>Planctomycetaceae</taxon>
        <taxon>Calycomorphotria</taxon>
    </lineage>
</organism>
<dbReference type="NCBIfam" id="TIGR01693">
    <property type="entry name" value="UTase_glnD"/>
    <property type="match status" value="1"/>
</dbReference>
<comment type="caution">
    <text evidence="6">Lacks conserved residue(s) required for the propagation of feature annotation.</text>
</comment>
<dbReference type="EC" id="3.1.4.-" evidence="6"/>
<dbReference type="InterPro" id="IPR045865">
    <property type="entry name" value="ACT-like_dom_sf"/>
</dbReference>
<dbReference type="SUPFAM" id="SSF81891">
    <property type="entry name" value="Poly A polymerase C-terminal region-like"/>
    <property type="match status" value="1"/>
</dbReference>
<comment type="catalytic activity">
    <reaction evidence="6">
        <text>[protein-PII]-uridylyl-L-tyrosine + H2O = [protein-PII]-L-tyrosine + UMP + H(+)</text>
        <dbReference type="Rhea" id="RHEA:48600"/>
        <dbReference type="Rhea" id="RHEA-COMP:12147"/>
        <dbReference type="Rhea" id="RHEA-COMP:12148"/>
        <dbReference type="ChEBI" id="CHEBI:15377"/>
        <dbReference type="ChEBI" id="CHEBI:15378"/>
        <dbReference type="ChEBI" id="CHEBI:46858"/>
        <dbReference type="ChEBI" id="CHEBI:57865"/>
        <dbReference type="ChEBI" id="CHEBI:90602"/>
    </reaction>
</comment>
<accession>A0A517TC33</accession>
<dbReference type="SUPFAM" id="SSF81593">
    <property type="entry name" value="Nucleotidyltransferase substrate binding subunit/domain"/>
    <property type="match status" value="1"/>
</dbReference>
<dbReference type="KEGG" id="chya:V22_32000"/>
<dbReference type="Gene3D" id="1.10.3090.10">
    <property type="entry name" value="cca-adding enzyme, domain 2"/>
    <property type="match status" value="1"/>
</dbReference>
<dbReference type="SUPFAM" id="SSF55021">
    <property type="entry name" value="ACT-like"/>
    <property type="match status" value="1"/>
</dbReference>
<evidence type="ECO:0000256" key="6">
    <source>
        <dbReference type="HAMAP-Rule" id="MF_00277"/>
    </source>
</evidence>
<dbReference type="Pfam" id="PF08335">
    <property type="entry name" value="GlnD_UR_UTase"/>
    <property type="match status" value="1"/>
</dbReference>
<dbReference type="Gene3D" id="1.20.120.330">
    <property type="entry name" value="Nucleotidyltransferases domain 2"/>
    <property type="match status" value="1"/>
</dbReference>
<dbReference type="HAMAP" id="MF_00277">
    <property type="entry name" value="PII_uridylyl_transf"/>
    <property type="match status" value="1"/>
</dbReference>
<dbReference type="PANTHER" id="PTHR47320:SF1">
    <property type="entry name" value="BIFUNCTIONAL URIDYLYLTRANSFERASE_URIDYLYL-REMOVING ENZYME"/>
    <property type="match status" value="1"/>
</dbReference>
<protein>
    <recommendedName>
        <fullName evidence="6">Bifunctional uridylyltransferase/uridylyl-removing enzyme</fullName>
        <shortName evidence="6">UTase/UR</shortName>
    </recommendedName>
    <alternativeName>
        <fullName evidence="6">Bifunctional [protein-PII] modification enzyme</fullName>
    </alternativeName>
    <alternativeName>
        <fullName evidence="6">Bifunctional nitrogen sensor protein</fullName>
    </alternativeName>
    <domain>
        <recommendedName>
            <fullName evidence="6">[Protein-PII] uridylyltransferase</fullName>
            <shortName evidence="6">PII uridylyltransferase</shortName>
            <shortName evidence="6">UTase</shortName>
            <ecNumber evidence="6">2.7.7.59</ecNumber>
        </recommendedName>
    </domain>
    <domain>
        <recommendedName>
            <fullName evidence="6">[Protein-PII]-UMP uridylyl-removing enzyme</fullName>
            <shortName evidence="6">UR</shortName>
            <ecNumber evidence="6">3.1.4.-</ecNumber>
        </recommendedName>
    </domain>
</protein>
<comment type="cofactor">
    <cofactor evidence="6">
        <name>Mg(2+)</name>
        <dbReference type="ChEBI" id="CHEBI:18420"/>
    </cofactor>
</comment>
<dbReference type="Proteomes" id="UP000319976">
    <property type="component" value="Chromosome"/>
</dbReference>
<dbReference type="InterPro" id="IPR002934">
    <property type="entry name" value="Polymerase_NTP_transf_dom"/>
</dbReference>
<keyword evidence="3 6" id="KW-0378">Hydrolase</keyword>
<dbReference type="Pfam" id="PF24931">
    <property type="entry name" value="ACT_ACR9_3rd"/>
    <property type="match status" value="1"/>
</dbReference>
<dbReference type="GO" id="GO:0006808">
    <property type="term" value="P:regulation of nitrogen utilization"/>
    <property type="evidence" value="ECO:0007669"/>
    <property type="project" value="UniProtKB-UniRule"/>
</dbReference>
<dbReference type="GO" id="GO:0008773">
    <property type="term" value="F:[protein-PII] uridylyltransferase activity"/>
    <property type="evidence" value="ECO:0007669"/>
    <property type="project" value="UniProtKB-UniRule"/>
</dbReference>
<dbReference type="InterPro" id="IPR002912">
    <property type="entry name" value="ACT_dom"/>
</dbReference>
<keyword evidence="1 6" id="KW-0808">Transferase</keyword>
<evidence type="ECO:0000256" key="2">
    <source>
        <dbReference type="ARBA" id="ARBA00022695"/>
    </source>
</evidence>
<keyword evidence="4 6" id="KW-0460">Magnesium</keyword>